<gene>
    <name evidence="4" type="ORF">G6011_00373</name>
</gene>
<feature type="signal peptide" evidence="3">
    <location>
        <begin position="1"/>
        <end position="17"/>
    </location>
</feature>
<dbReference type="PANTHER" id="PTHR33630:SF13">
    <property type="entry name" value="ACETYLXYLAN ESTERASE"/>
    <property type="match status" value="1"/>
</dbReference>
<keyword evidence="1" id="KW-0378">Hydrolase</keyword>
<evidence type="ECO:0000313" key="4">
    <source>
        <dbReference type="EMBL" id="KAG9195253.1"/>
    </source>
</evidence>
<accession>A0AAD4IIV4</accession>
<dbReference type="GO" id="GO:0052689">
    <property type="term" value="F:carboxylic ester hydrolase activity"/>
    <property type="evidence" value="ECO:0007669"/>
    <property type="project" value="UniProtKB-ARBA"/>
</dbReference>
<evidence type="ECO:0000313" key="5">
    <source>
        <dbReference type="Proteomes" id="UP001199106"/>
    </source>
</evidence>
<sequence>MPSMTIMKHSLATAVLAALPLTARDRSTTPPKVAAACNNVAIFMARGNDAPYHDGRTSSFIDATCRKFQAQGNSCDCIDIVFDATLVPGYLDCNQRLLARCLGSGALLSGGGDDACNVDPQTLGLDSSSQAGQAVKAALLWGDVKHTANQAYKVLNGADKQAWPRTGANLERLSRYYSLLRSYCAAGDPVCVNEDDVAQHLNYFELHTEDASSWVVSKLIPLLAKASSSALPSSSATPTSSLSAISVDFTTVITSTETSTMKILVTVTKTAVKPSTMILSYVPVVTTISSNATSSAISEAAAAYPVTIPHKQYNATAPYSNSTIPMSSTLMTADKPYKTTYLPIEESSVPATTKAPEHSAVAAACPPATVNETVTHVVYEYV</sequence>
<evidence type="ECO:0000256" key="2">
    <source>
        <dbReference type="ARBA" id="ARBA00023157"/>
    </source>
</evidence>
<keyword evidence="3" id="KW-0732">Signal</keyword>
<feature type="chain" id="PRO_5042188974" evidence="3">
    <location>
        <begin position="18"/>
        <end position="382"/>
    </location>
</feature>
<dbReference type="SMART" id="SM01110">
    <property type="entry name" value="Cutinase"/>
    <property type="match status" value="1"/>
</dbReference>
<dbReference type="PANTHER" id="PTHR33630">
    <property type="entry name" value="CUTINASE RV1984C-RELATED-RELATED"/>
    <property type="match status" value="1"/>
</dbReference>
<protein>
    <submittedName>
        <fullName evidence="4">Uncharacterized protein</fullName>
    </submittedName>
</protein>
<dbReference type="Gene3D" id="3.40.50.1820">
    <property type="entry name" value="alpha/beta hydrolase"/>
    <property type="match status" value="1"/>
</dbReference>
<dbReference type="InterPro" id="IPR000675">
    <property type="entry name" value="Cutinase/axe"/>
</dbReference>
<dbReference type="Pfam" id="PF01083">
    <property type="entry name" value="Cutinase"/>
    <property type="match status" value="1"/>
</dbReference>
<evidence type="ECO:0000256" key="1">
    <source>
        <dbReference type="ARBA" id="ARBA00022801"/>
    </source>
</evidence>
<evidence type="ECO:0000256" key="3">
    <source>
        <dbReference type="SAM" id="SignalP"/>
    </source>
</evidence>
<name>A0AAD4IIV4_9PLEO</name>
<reference evidence="4" key="1">
    <citation type="submission" date="2021-07" db="EMBL/GenBank/DDBJ databases">
        <title>Genome Resource of American Ginseng Black Spot Pathogen Alternaria panax.</title>
        <authorList>
            <person name="Qiu C."/>
            <person name="Wang W."/>
            <person name="Liu Z."/>
        </authorList>
    </citation>
    <scope>NUCLEOTIDE SEQUENCE</scope>
    <source>
        <strain evidence="4">BNCC115425</strain>
    </source>
</reference>
<dbReference type="SUPFAM" id="SSF53474">
    <property type="entry name" value="alpha/beta-Hydrolases"/>
    <property type="match status" value="1"/>
</dbReference>
<proteinExistence type="predicted"/>
<comment type="caution">
    <text evidence="4">The sequence shown here is derived from an EMBL/GenBank/DDBJ whole genome shotgun (WGS) entry which is preliminary data.</text>
</comment>
<dbReference type="EMBL" id="JAANER010000001">
    <property type="protein sequence ID" value="KAG9195253.1"/>
    <property type="molecule type" value="Genomic_DNA"/>
</dbReference>
<organism evidence="4 5">
    <name type="scientific">Alternaria panax</name>
    <dbReference type="NCBI Taxonomy" id="48097"/>
    <lineage>
        <taxon>Eukaryota</taxon>
        <taxon>Fungi</taxon>
        <taxon>Dikarya</taxon>
        <taxon>Ascomycota</taxon>
        <taxon>Pezizomycotina</taxon>
        <taxon>Dothideomycetes</taxon>
        <taxon>Pleosporomycetidae</taxon>
        <taxon>Pleosporales</taxon>
        <taxon>Pleosporineae</taxon>
        <taxon>Pleosporaceae</taxon>
        <taxon>Alternaria</taxon>
        <taxon>Alternaria sect. Panax</taxon>
    </lineage>
</organism>
<keyword evidence="2" id="KW-1015">Disulfide bond</keyword>
<dbReference type="Proteomes" id="UP001199106">
    <property type="component" value="Unassembled WGS sequence"/>
</dbReference>
<keyword evidence="5" id="KW-1185">Reference proteome</keyword>
<dbReference type="AlphaFoldDB" id="A0AAD4IIV4"/>
<dbReference type="InterPro" id="IPR029058">
    <property type="entry name" value="AB_hydrolase_fold"/>
</dbReference>